<feature type="binding site" evidence="10">
    <location>
        <position position="206"/>
    </location>
    <ligand>
        <name>Mn(2+)</name>
        <dbReference type="ChEBI" id="CHEBI:29035"/>
    </ligand>
</feature>
<dbReference type="AlphaFoldDB" id="A0A1T2L206"/>
<evidence type="ECO:0000313" key="11">
    <source>
        <dbReference type="EMBL" id="OOZ39138.1"/>
    </source>
</evidence>
<comment type="similarity">
    <text evidence="10">Belongs to the CRISPR-associated endonuclease Cas1 family.</text>
</comment>
<dbReference type="GO" id="GO:0043571">
    <property type="term" value="P:maintenance of CRISPR repeat elements"/>
    <property type="evidence" value="ECO:0007669"/>
    <property type="project" value="UniProtKB-UniRule"/>
</dbReference>
<comment type="caution">
    <text evidence="11">The sequence shown here is derived from an EMBL/GenBank/DDBJ whole genome shotgun (WGS) entry which is preliminary data.</text>
</comment>
<dbReference type="RefSeq" id="WP_078484493.1">
    <property type="nucleotide sequence ID" value="NZ_MPRL01000059.1"/>
</dbReference>
<dbReference type="Gene3D" id="3.100.10.20">
    <property type="entry name" value="CRISPR-associated endonuclease Cas1, N-terminal domain"/>
    <property type="match status" value="1"/>
</dbReference>
<dbReference type="InterPro" id="IPR050646">
    <property type="entry name" value="Cas1"/>
</dbReference>
<evidence type="ECO:0000256" key="9">
    <source>
        <dbReference type="ARBA" id="ARBA00038592"/>
    </source>
</evidence>
<evidence type="ECO:0000256" key="7">
    <source>
        <dbReference type="ARBA" id="ARBA00023125"/>
    </source>
</evidence>
<proteinExistence type="inferred from homology"/>
<name>A0A1T2L206_9GAMM</name>
<dbReference type="Proteomes" id="UP000191110">
    <property type="component" value="Unassembled WGS sequence"/>
</dbReference>
<keyword evidence="12" id="KW-1185">Reference proteome</keyword>
<gene>
    <name evidence="10" type="primary">cas1</name>
    <name evidence="11" type="ORF">BOW53_12870</name>
</gene>
<evidence type="ECO:0000256" key="5">
    <source>
        <dbReference type="ARBA" id="ARBA00022842"/>
    </source>
</evidence>
<keyword evidence="8 10" id="KW-0464">Manganese</keyword>
<keyword evidence="2 10" id="KW-0479">Metal-binding</keyword>
<dbReference type="InterPro" id="IPR042211">
    <property type="entry name" value="CRISPR-assoc_Cas1_N"/>
</dbReference>
<comment type="function">
    <text evidence="10">CRISPR (clustered regularly interspaced short palindromic repeat), is an adaptive immune system that provides protection against mobile genetic elements (viruses, transposable elements and conjugative plasmids). CRISPR clusters contain spacers, sequences complementary to antecedent mobile elements, and target invading nucleic acids. CRISPR clusters are transcribed and processed into CRISPR RNA (crRNA). Acts as a dsDNA endonuclease. Involved in the integration of spacer DNA into the CRISPR cassette.</text>
</comment>
<reference evidence="11 12" key="1">
    <citation type="submission" date="2016-11" db="EMBL/GenBank/DDBJ databases">
        <title>Mixed transmission modes and dynamic genome evolution in an obligate animal-bacterial symbiosis.</title>
        <authorList>
            <person name="Russell S.L."/>
            <person name="Corbett-Detig R.B."/>
            <person name="Cavanaugh C.M."/>
        </authorList>
    </citation>
    <scope>NUCLEOTIDE SEQUENCE [LARGE SCALE GENOMIC DNA]</scope>
    <source>
        <strain evidence="11">Sveles-Q1</strain>
    </source>
</reference>
<sequence>MPKRIVEVSTEGCYLKLRHRQLIIEREGKEVGTVPIEDMSALVIDHPQTLITQAVLSELVQANVMVISSDEKHQPVGLFLPLDSHTTQTERIAAQIDLGAPTRKGLWKQIVKRKVRAQARVLHDVTGSDAGIAQLEKKVRSGDPDNIEAQAARRYWSRLFDSECFKRDRFAEDQNRYLNYGYAVLRALVSRSLCATGLHPSIGIHHKNRYNSYCLADDLMEPYRPLVDLNVWQIVEDHGHDNEMDREIRRRLIEIIKREVVMEGERLTLQGAIQKSAQSLARVMQGYEKLLSLPEY</sequence>
<dbReference type="GO" id="GO:0046872">
    <property type="term" value="F:metal ion binding"/>
    <property type="evidence" value="ECO:0007669"/>
    <property type="project" value="UniProtKB-UniRule"/>
</dbReference>
<comment type="cofactor">
    <cofactor evidence="10">
        <name>Mg(2+)</name>
        <dbReference type="ChEBI" id="CHEBI:18420"/>
    </cofactor>
    <cofactor evidence="10">
        <name>Mn(2+)</name>
        <dbReference type="ChEBI" id="CHEBI:29035"/>
    </cofactor>
</comment>
<keyword evidence="1 10" id="KW-0540">Nuclease</keyword>
<dbReference type="GO" id="GO:0016787">
    <property type="term" value="F:hydrolase activity"/>
    <property type="evidence" value="ECO:0007669"/>
    <property type="project" value="UniProtKB-KW"/>
</dbReference>
<dbReference type="GO" id="GO:0003677">
    <property type="term" value="F:DNA binding"/>
    <property type="evidence" value="ECO:0007669"/>
    <property type="project" value="UniProtKB-KW"/>
</dbReference>
<feature type="binding site" evidence="10">
    <location>
        <position position="221"/>
    </location>
    <ligand>
        <name>Mn(2+)</name>
        <dbReference type="ChEBI" id="CHEBI:29035"/>
    </ligand>
</feature>
<evidence type="ECO:0000256" key="4">
    <source>
        <dbReference type="ARBA" id="ARBA00022801"/>
    </source>
</evidence>
<protein>
    <recommendedName>
        <fullName evidence="10">CRISPR-associated endonuclease Cas1</fullName>
        <ecNumber evidence="10">3.1.-.-</ecNumber>
    </recommendedName>
</protein>
<dbReference type="EC" id="3.1.-.-" evidence="10"/>
<evidence type="ECO:0000256" key="6">
    <source>
        <dbReference type="ARBA" id="ARBA00023118"/>
    </source>
</evidence>
<dbReference type="PANTHER" id="PTHR34353">
    <property type="entry name" value="CRISPR-ASSOCIATED ENDONUCLEASE CAS1 1"/>
    <property type="match status" value="1"/>
</dbReference>
<evidence type="ECO:0000256" key="3">
    <source>
        <dbReference type="ARBA" id="ARBA00022759"/>
    </source>
</evidence>
<dbReference type="HAMAP" id="MF_01470">
    <property type="entry name" value="Cas1"/>
    <property type="match status" value="1"/>
</dbReference>
<feature type="binding site" evidence="10">
    <location>
        <position position="148"/>
    </location>
    <ligand>
        <name>Mn(2+)</name>
        <dbReference type="ChEBI" id="CHEBI:29035"/>
    </ligand>
</feature>
<comment type="subunit">
    <text evidence="9 10">Homodimer, forms a heterotetramer with a Cas2 homodimer.</text>
</comment>
<keyword evidence="5 10" id="KW-0460">Magnesium</keyword>
<accession>A0A1T2L206</accession>
<dbReference type="InterPro" id="IPR019855">
    <property type="entry name" value="CRISPR-assoc_Cas1_NMENI"/>
</dbReference>
<dbReference type="NCBIfam" id="TIGR03639">
    <property type="entry name" value="cas1_NMENI"/>
    <property type="match status" value="1"/>
</dbReference>
<dbReference type="GO" id="GO:0004520">
    <property type="term" value="F:DNA endonuclease activity"/>
    <property type="evidence" value="ECO:0007669"/>
    <property type="project" value="InterPro"/>
</dbReference>
<evidence type="ECO:0000313" key="12">
    <source>
        <dbReference type="Proteomes" id="UP000191110"/>
    </source>
</evidence>
<dbReference type="EMBL" id="MPRL01000059">
    <property type="protein sequence ID" value="OOZ39138.1"/>
    <property type="molecule type" value="Genomic_DNA"/>
</dbReference>
<keyword evidence="7 10" id="KW-0238">DNA-binding</keyword>
<keyword evidence="3 10" id="KW-0255">Endonuclease</keyword>
<dbReference type="OrthoDB" id="9803119at2"/>
<dbReference type="Pfam" id="PF01867">
    <property type="entry name" value="Cas_Cas1"/>
    <property type="match status" value="1"/>
</dbReference>
<organism evidence="11 12">
    <name type="scientific">Solemya pervernicosa gill symbiont</name>
    <dbReference type="NCBI Taxonomy" id="642797"/>
    <lineage>
        <taxon>Bacteria</taxon>
        <taxon>Pseudomonadati</taxon>
        <taxon>Pseudomonadota</taxon>
        <taxon>Gammaproteobacteria</taxon>
        <taxon>sulfur-oxidizing symbionts</taxon>
    </lineage>
</organism>
<evidence type="ECO:0000256" key="8">
    <source>
        <dbReference type="ARBA" id="ARBA00023211"/>
    </source>
</evidence>
<evidence type="ECO:0000256" key="2">
    <source>
        <dbReference type="ARBA" id="ARBA00022723"/>
    </source>
</evidence>
<evidence type="ECO:0000256" key="10">
    <source>
        <dbReference type="HAMAP-Rule" id="MF_01470"/>
    </source>
</evidence>
<dbReference type="PANTHER" id="PTHR34353:SF2">
    <property type="entry name" value="CRISPR-ASSOCIATED ENDONUCLEASE CAS1 1"/>
    <property type="match status" value="1"/>
</dbReference>
<evidence type="ECO:0000256" key="1">
    <source>
        <dbReference type="ARBA" id="ARBA00022722"/>
    </source>
</evidence>
<dbReference type="Gene3D" id="1.20.120.920">
    <property type="entry name" value="CRISPR-associated endonuclease Cas1, C-terminal domain"/>
    <property type="match status" value="1"/>
</dbReference>
<dbReference type="InterPro" id="IPR042206">
    <property type="entry name" value="CRISPR-assoc_Cas1_C"/>
</dbReference>
<dbReference type="InterPro" id="IPR002729">
    <property type="entry name" value="CRISPR-assoc_Cas1"/>
</dbReference>
<dbReference type="NCBIfam" id="TIGR00287">
    <property type="entry name" value="cas1"/>
    <property type="match status" value="1"/>
</dbReference>
<keyword evidence="4 10" id="KW-0378">Hydrolase</keyword>
<dbReference type="GO" id="GO:0051607">
    <property type="term" value="P:defense response to virus"/>
    <property type="evidence" value="ECO:0007669"/>
    <property type="project" value="UniProtKB-UniRule"/>
</dbReference>
<keyword evidence="6 10" id="KW-0051">Antiviral defense</keyword>